<gene>
    <name evidence="1" type="ORF">Nepgr_012035</name>
</gene>
<proteinExistence type="predicted"/>
<organism evidence="1 2">
    <name type="scientific">Nepenthes gracilis</name>
    <name type="common">Slender pitcher plant</name>
    <dbReference type="NCBI Taxonomy" id="150966"/>
    <lineage>
        <taxon>Eukaryota</taxon>
        <taxon>Viridiplantae</taxon>
        <taxon>Streptophyta</taxon>
        <taxon>Embryophyta</taxon>
        <taxon>Tracheophyta</taxon>
        <taxon>Spermatophyta</taxon>
        <taxon>Magnoliopsida</taxon>
        <taxon>eudicotyledons</taxon>
        <taxon>Gunneridae</taxon>
        <taxon>Pentapetalae</taxon>
        <taxon>Caryophyllales</taxon>
        <taxon>Nepenthaceae</taxon>
        <taxon>Nepenthes</taxon>
    </lineage>
</organism>
<evidence type="ECO:0000313" key="2">
    <source>
        <dbReference type="Proteomes" id="UP001279734"/>
    </source>
</evidence>
<dbReference type="Proteomes" id="UP001279734">
    <property type="component" value="Unassembled WGS sequence"/>
</dbReference>
<dbReference type="AlphaFoldDB" id="A0AAD3SG92"/>
<accession>A0AAD3SG92</accession>
<name>A0AAD3SG92_NEPGR</name>
<protein>
    <submittedName>
        <fullName evidence="1">Uncharacterized protein</fullName>
    </submittedName>
</protein>
<sequence>MRTVHFGAPFLNSPVKEPVVTMASRKSISANATSALKLDFALRKRNVISKAELDSSKGELNFGTQKPNLISKRAELNLYAHQPDGLLSKGWK</sequence>
<dbReference type="EMBL" id="BSYO01000009">
    <property type="protein sequence ID" value="GMH10194.1"/>
    <property type="molecule type" value="Genomic_DNA"/>
</dbReference>
<keyword evidence="2" id="KW-1185">Reference proteome</keyword>
<comment type="caution">
    <text evidence="1">The sequence shown here is derived from an EMBL/GenBank/DDBJ whole genome shotgun (WGS) entry which is preliminary data.</text>
</comment>
<reference evidence="1" key="1">
    <citation type="submission" date="2023-05" db="EMBL/GenBank/DDBJ databases">
        <title>Nepenthes gracilis genome sequencing.</title>
        <authorList>
            <person name="Fukushima K."/>
        </authorList>
    </citation>
    <scope>NUCLEOTIDE SEQUENCE</scope>
    <source>
        <strain evidence="1">SING2019-196</strain>
    </source>
</reference>
<evidence type="ECO:0000313" key="1">
    <source>
        <dbReference type="EMBL" id="GMH10194.1"/>
    </source>
</evidence>